<protein>
    <recommendedName>
        <fullName evidence="3">DUF2877 domain-containing protein</fullName>
    </recommendedName>
</protein>
<dbReference type="InterPro" id="IPR021530">
    <property type="entry name" value="AllH-like"/>
</dbReference>
<dbReference type="STRING" id="1009370.ALO_04086"/>
<sequence>MKAVSMSRELFDRVKQMKMDRQVILSIHSVYDTVINTVDAGYKLITILSPGKPLVPLSIRIPDPAGFESFKHHKTLTLGFTPESSIRLSDPEVVDLYLYPHIQEIPKLVSAAEKLLDFLARKASPDSFYGMVQPLLSSARLDGSDGWNHSAQEIMLPRIAKYLRTLSLSETIDSNLNVYGFGRGLTPSSDDFVLGLGAVFQYAGDSRLNLVKQHGERFLPSTTFISGQMLQNAWNGQYGISVHQLFSAMASERLSEGVLAEFTAYGHTSGMDALCGIVTGIQILGGREFTV</sequence>
<dbReference type="OrthoDB" id="4933449at2"/>
<proteinExistence type="predicted"/>
<evidence type="ECO:0008006" key="3">
    <source>
        <dbReference type="Google" id="ProtNLM"/>
    </source>
</evidence>
<keyword evidence="2" id="KW-1185">Reference proteome</keyword>
<accession>F7NFJ0</accession>
<dbReference type="Proteomes" id="UP000003240">
    <property type="component" value="Unassembled WGS sequence"/>
</dbReference>
<reference evidence="1 2" key="1">
    <citation type="journal article" date="2011" name="EMBO J.">
        <title>Structural diversity of bacterial flagellar motors.</title>
        <authorList>
            <person name="Chen S."/>
            <person name="Beeby M."/>
            <person name="Murphy G.E."/>
            <person name="Leadbetter J.R."/>
            <person name="Hendrixson D.R."/>
            <person name="Briegel A."/>
            <person name="Li Z."/>
            <person name="Shi J."/>
            <person name="Tocheva E.I."/>
            <person name="Muller A."/>
            <person name="Dobro M.J."/>
            <person name="Jensen G.J."/>
        </authorList>
    </citation>
    <scope>NUCLEOTIDE SEQUENCE [LARGE SCALE GENOMIC DNA]</scope>
    <source>
        <strain evidence="1 2">DSM 6540</strain>
    </source>
</reference>
<dbReference type="Pfam" id="PF11392">
    <property type="entry name" value="AllH"/>
    <property type="match status" value="1"/>
</dbReference>
<gene>
    <name evidence="1" type="ORF">ALO_04086</name>
</gene>
<organism evidence="1 2">
    <name type="scientific">Acetonema longum DSM 6540</name>
    <dbReference type="NCBI Taxonomy" id="1009370"/>
    <lineage>
        <taxon>Bacteria</taxon>
        <taxon>Bacillati</taxon>
        <taxon>Bacillota</taxon>
        <taxon>Negativicutes</taxon>
        <taxon>Acetonemataceae</taxon>
        <taxon>Acetonema</taxon>
    </lineage>
</organism>
<comment type="caution">
    <text evidence="1">The sequence shown here is derived from an EMBL/GenBank/DDBJ whole genome shotgun (WGS) entry which is preliminary data.</text>
</comment>
<name>F7NFJ0_9FIRM</name>
<evidence type="ECO:0000313" key="2">
    <source>
        <dbReference type="Proteomes" id="UP000003240"/>
    </source>
</evidence>
<dbReference type="RefSeq" id="WP_004093144.1">
    <property type="nucleotide sequence ID" value="NZ_AFGF01000026.1"/>
</dbReference>
<evidence type="ECO:0000313" key="1">
    <source>
        <dbReference type="EMBL" id="EGO65189.1"/>
    </source>
</evidence>
<dbReference type="AlphaFoldDB" id="F7NFJ0"/>
<dbReference type="EMBL" id="AFGF01000026">
    <property type="protein sequence ID" value="EGO65189.1"/>
    <property type="molecule type" value="Genomic_DNA"/>
</dbReference>